<protein>
    <submittedName>
        <fullName evidence="6">ABC transporter ATP-binding protein</fullName>
    </submittedName>
</protein>
<dbReference type="SMART" id="SM00382">
    <property type="entry name" value="AAA"/>
    <property type="match status" value="1"/>
</dbReference>
<dbReference type="GO" id="GO:0016887">
    <property type="term" value="F:ATP hydrolysis activity"/>
    <property type="evidence" value="ECO:0007669"/>
    <property type="project" value="InterPro"/>
</dbReference>
<dbReference type="PANTHER" id="PTHR46743:SF2">
    <property type="entry name" value="TEICHOIC ACIDS EXPORT ATP-BINDING PROTEIN TAGH"/>
    <property type="match status" value="1"/>
</dbReference>
<evidence type="ECO:0000313" key="6">
    <source>
        <dbReference type="EMBL" id="MDF9407908.1"/>
    </source>
</evidence>
<dbReference type="InterPro" id="IPR050683">
    <property type="entry name" value="Bact_Polysacc_Export_ATP-bd"/>
</dbReference>
<keyword evidence="2" id="KW-0813">Transport</keyword>
<dbReference type="InterPro" id="IPR027417">
    <property type="entry name" value="P-loop_NTPase"/>
</dbReference>
<dbReference type="Gene3D" id="3.40.50.300">
    <property type="entry name" value="P-loop containing nucleotide triphosphate hydrolases"/>
    <property type="match status" value="1"/>
</dbReference>
<keyword evidence="3" id="KW-0547">Nucleotide-binding</keyword>
<dbReference type="PROSITE" id="PS50893">
    <property type="entry name" value="ABC_TRANSPORTER_2"/>
    <property type="match status" value="1"/>
</dbReference>
<dbReference type="PROSITE" id="PS00211">
    <property type="entry name" value="ABC_TRANSPORTER_1"/>
    <property type="match status" value="1"/>
</dbReference>
<organism evidence="6 7">
    <name type="scientific">Pelotomaculum isophthalicicum JI</name>
    <dbReference type="NCBI Taxonomy" id="947010"/>
    <lineage>
        <taxon>Bacteria</taxon>
        <taxon>Bacillati</taxon>
        <taxon>Bacillota</taxon>
        <taxon>Clostridia</taxon>
        <taxon>Eubacteriales</taxon>
        <taxon>Desulfotomaculaceae</taxon>
        <taxon>Pelotomaculum</taxon>
    </lineage>
</organism>
<dbReference type="PANTHER" id="PTHR46743">
    <property type="entry name" value="TEICHOIC ACIDS EXPORT ATP-BINDING PROTEIN TAGH"/>
    <property type="match status" value="1"/>
</dbReference>
<evidence type="ECO:0000256" key="1">
    <source>
        <dbReference type="ARBA" id="ARBA00005417"/>
    </source>
</evidence>
<dbReference type="GO" id="GO:0140359">
    <property type="term" value="F:ABC-type transporter activity"/>
    <property type="evidence" value="ECO:0007669"/>
    <property type="project" value="InterPro"/>
</dbReference>
<dbReference type="Proteomes" id="UP001154312">
    <property type="component" value="Unassembled WGS sequence"/>
</dbReference>
<reference evidence="6" key="1">
    <citation type="submission" date="2022-02" db="EMBL/GenBank/DDBJ databases">
        <authorList>
            <person name="Leng L."/>
        </authorList>
    </citation>
    <scope>NUCLEOTIDE SEQUENCE</scope>
    <source>
        <strain evidence="6">JI</strain>
    </source>
</reference>
<keyword evidence="7" id="KW-1185">Reference proteome</keyword>
<dbReference type="InterPro" id="IPR003593">
    <property type="entry name" value="AAA+_ATPase"/>
</dbReference>
<dbReference type="Pfam" id="PF00005">
    <property type="entry name" value="ABC_tran"/>
    <property type="match status" value="1"/>
</dbReference>
<evidence type="ECO:0000259" key="5">
    <source>
        <dbReference type="PROSITE" id="PS50893"/>
    </source>
</evidence>
<evidence type="ECO:0000256" key="3">
    <source>
        <dbReference type="ARBA" id="ARBA00022741"/>
    </source>
</evidence>
<proteinExistence type="inferred from homology"/>
<gene>
    <name evidence="6" type="ORF">L7E55_05965</name>
</gene>
<dbReference type="InterPro" id="IPR015860">
    <property type="entry name" value="ABC_transpr_TagH-like"/>
</dbReference>
<accession>A0A9X4H3B8</accession>
<name>A0A9X4H3B8_9FIRM</name>
<feature type="domain" description="ABC transporter" evidence="5">
    <location>
        <begin position="20"/>
        <end position="247"/>
    </location>
</feature>
<dbReference type="InterPro" id="IPR017871">
    <property type="entry name" value="ABC_transporter-like_CS"/>
</dbReference>
<dbReference type="RefSeq" id="WP_277443161.1">
    <property type="nucleotide sequence ID" value="NZ_JAKOAV010000008.1"/>
</dbReference>
<dbReference type="InterPro" id="IPR003439">
    <property type="entry name" value="ABC_transporter-like_ATP-bd"/>
</dbReference>
<dbReference type="GO" id="GO:0016020">
    <property type="term" value="C:membrane"/>
    <property type="evidence" value="ECO:0007669"/>
    <property type="project" value="InterPro"/>
</dbReference>
<dbReference type="CDD" id="cd03220">
    <property type="entry name" value="ABC_KpsT_Wzt"/>
    <property type="match status" value="1"/>
</dbReference>
<dbReference type="AlphaFoldDB" id="A0A9X4H3B8"/>
<comment type="caution">
    <text evidence="6">The sequence shown here is derived from an EMBL/GenBank/DDBJ whole genome shotgun (WGS) entry which is preliminary data.</text>
</comment>
<dbReference type="GO" id="GO:0005524">
    <property type="term" value="F:ATP binding"/>
    <property type="evidence" value="ECO:0007669"/>
    <property type="project" value="UniProtKB-KW"/>
</dbReference>
<dbReference type="SUPFAM" id="SSF52540">
    <property type="entry name" value="P-loop containing nucleoside triphosphate hydrolases"/>
    <property type="match status" value="1"/>
</dbReference>
<evidence type="ECO:0000256" key="2">
    <source>
        <dbReference type="ARBA" id="ARBA00022448"/>
    </source>
</evidence>
<evidence type="ECO:0000256" key="4">
    <source>
        <dbReference type="ARBA" id="ARBA00022840"/>
    </source>
</evidence>
<sequence length="247" mass="27508">MLLDVVNVSKKFILHECRGDRFSNLITSIIQAKKFKKDRQFWALKDVNITLEQGKSLGIIGKNGSGKSTLLKIINGTMLPTTGFININGTKSALIELGAGFNPDFPGRDNVFLSGMIMGMSKKEINQRFDEIIDFAEIKEFIDIPVKYYSSGMQARLGFSVAIAVKPDMLIVDEVLAVGDANFKEKCKNKIAKLQKEGVSILFVSHDISEVSNICQEAVWLEKGEIMQYGPTDEVVRAYKEFINQSA</sequence>
<comment type="similarity">
    <text evidence="1">Belongs to the ABC transporter superfamily.</text>
</comment>
<dbReference type="EMBL" id="JAKOAV010000008">
    <property type="protein sequence ID" value="MDF9407908.1"/>
    <property type="molecule type" value="Genomic_DNA"/>
</dbReference>
<evidence type="ECO:0000313" key="7">
    <source>
        <dbReference type="Proteomes" id="UP001154312"/>
    </source>
</evidence>
<keyword evidence="4 6" id="KW-0067">ATP-binding</keyword>